<dbReference type="InterPro" id="IPR013088">
    <property type="entry name" value="Znf_NHR/GATA"/>
</dbReference>
<evidence type="ECO:0000256" key="9">
    <source>
        <dbReference type="SAM" id="MobiDB-lite"/>
    </source>
</evidence>
<reference evidence="12" key="1">
    <citation type="submission" date="2023-10" db="EMBL/GenBank/DDBJ databases">
        <title>Genome assembly of Pristionchus species.</title>
        <authorList>
            <person name="Yoshida K."/>
            <person name="Sommer R.J."/>
        </authorList>
    </citation>
    <scope>NUCLEOTIDE SEQUENCE</scope>
    <source>
        <strain evidence="12">RS0144</strain>
    </source>
</reference>
<keyword evidence="13" id="KW-1185">Reference proteome</keyword>
<dbReference type="GO" id="GO:0003700">
    <property type="term" value="F:DNA-binding transcription factor activity"/>
    <property type="evidence" value="ECO:0007669"/>
    <property type="project" value="InterPro"/>
</dbReference>
<dbReference type="GO" id="GO:0043565">
    <property type="term" value="F:sequence-specific DNA binding"/>
    <property type="evidence" value="ECO:0007669"/>
    <property type="project" value="InterPro"/>
</dbReference>
<feature type="compositionally biased region" description="Basic and acidic residues" evidence="9">
    <location>
        <begin position="208"/>
        <end position="219"/>
    </location>
</feature>
<evidence type="ECO:0000256" key="5">
    <source>
        <dbReference type="ARBA" id="ARBA00023125"/>
    </source>
</evidence>
<dbReference type="Gene3D" id="3.30.50.10">
    <property type="entry name" value="Erythroid Transcription Factor GATA-1, subunit A"/>
    <property type="match status" value="1"/>
</dbReference>
<gene>
    <name evidence="12" type="ORF">PENTCL1PPCAC_15597</name>
</gene>
<comment type="caution">
    <text evidence="12">The sequence shown here is derived from an EMBL/GenBank/DDBJ whole genome shotgun (WGS) entry which is preliminary data.</text>
</comment>
<keyword evidence="1" id="KW-0479">Metal-binding</keyword>
<accession>A0AAV5TF87</accession>
<dbReference type="Gene3D" id="1.10.565.10">
    <property type="entry name" value="Retinoid X Receptor"/>
    <property type="match status" value="1"/>
</dbReference>
<evidence type="ECO:0000256" key="8">
    <source>
        <dbReference type="ARBA" id="ARBA00023242"/>
    </source>
</evidence>
<keyword evidence="5" id="KW-0238">DNA-binding</keyword>
<dbReference type="SUPFAM" id="SSF57716">
    <property type="entry name" value="Glucocorticoid receptor-like (DNA-binding domain)"/>
    <property type="match status" value="1"/>
</dbReference>
<keyword evidence="7" id="KW-0675">Receptor</keyword>
<protein>
    <recommendedName>
        <fullName evidence="14">Nuclear receptor</fullName>
    </recommendedName>
</protein>
<evidence type="ECO:0000256" key="2">
    <source>
        <dbReference type="ARBA" id="ARBA00022771"/>
    </source>
</evidence>
<evidence type="ECO:0000259" key="11">
    <source>
        <dbReference type="PROSITE" id="PS51843"/>
    </source>
</evidence>
<dbReference type="GO" id="GO:0005634">
    <property type="term" value="C:nucleus"/>
    <property type="evidence" value="ECO:0007669"/>
    <property type="project" value="TreeGrafter"/>
</dbReference>
<keyword evidence="8" id="KW-0539">Nucleus</keyword>
<feature type="domain" description="NR LBD" evidence="11">
    <location>
        <begin position="241"/>
        <end position="507"/>
    </location>
</feature>
<evidence type="ECO:0000256" key="4">
    <source>
        <dbReference type="ARBA" id="ARBA00023015"/>
    </source>
</evidence>
<dbReference type="SUPFAM" id="SSF48508">
    <property type="entry name" value="Nuclear receptor ligand-binding domain"/>
    <property type="match status" value="1"/>
</dbReference>
<evidence type="ECO:0008006" key="14">
    <source>
        <dbReference type="Google" id="ProtNLM"/>
    </source>
</evidence>
<dbReference type="EMBL" id="BTSX01000004">
    <property type="protein sequence ID" value="GMS93422.1"/>
    <property type="molecule type" value="Genomic_DNA"/>
</dbReference>
<keyword evidence="3" id="KW-0862">Zinc</keyword>
<dbReference type="SMART" id="SM00430">
    <property type="entry name" value="HOLI"/>
    <property type="match status" value="1"/>
</dbReference>
<dbReference type="Pfam" id="PF00104">
    <property type="entry name" value="Hormone_recep"/>
    <property type="match status" value="1"/>
</dbReference>
<organism evidence="12 13">
    <name type="scientific">Pristionchus entomophagus</name>
    <dbReference type="NCBI Taxonomy" id="358040"/>
    <lineage>
        <taxon>Eukaryota</taxon>
        <taxon>Metazoa</taxon>
        <taxon>Ecdysozoa</taxon>
        <taxon>Nematoda</taxon>
        <taxon>Chromadorea</taxon>
        <taxon>Rhabditida</taxon>
        <taxon>Rhabditina</taxon>
        <taxon>Diplogasteromorpha</taxon>
        <taxon>Diplogasteroidea</taxon>
        <taxon>Neodiplogasteridae</taxon>
        <taxon>Pristionchus</taxon>
    </lineage>
</organism>
<evidence type="ECO:0000313" key="12">
    <source>
        <dbReference type="EMBL" id="GMS93422.1"/>
    </source>
</evidence>
<dbReference type="InterPro" id="IPR035500">
    <property type="entry name" value="NHR-like_dom_sf"/>
</dbReference>
<dbReference type="PANTHER" id="PTHR46011:SF6">
    <property type="entry name" value="HIGH ZINC ACTIVATED NUCLEAR RECEPTOR PROTEIN"/>
    <property type="match status" value="1"/>
</dbReference>
<sequence length="508" mass="57831">MLTISKPPYSMHTLSSSDPDHKIATKRALAQQSIRTIGDLDSRFRTLYSRQFPPSLSLPVSLRTLLLYPLLSSHYLSPSATLAGCLSYCLRVPTRSPGDTLHTLTLVRSNLPMPRPKTAKKERTCLVCGGTTNVAHLGLDMCRACTVFYRRSRDRKFACRSNTNNCPIGEGVNCRKCRLNEMERMLSEQPNRTKVVKREATTAPSTPAEERNYEPDHADMCSPSTSTSVPQSCNCDGEKAKPRQLLEKLRQGYRAMCETRLAGEMAARKEPPSPLAVVDGDFVIIPSHFGGMEYANRLFLTSLLQFGANTFPEFSTFLGKDRWTMVTKFFTRYRFFDAAYRADKAFPDDMTKTFANYTMFFSHDTPDHHFDDCPNDNAFKEEAALLMKAKFKRDIGSGRRHIRRVNLSHEEFLAVLAFMFWSTEGFEVSEEVARASESYKERILKELHSYYREELQLNDYATRLGELLMLQQMYEQRSAGIKEHLDVLRILNVFTDNSMVCSLASSNS</sequence>
<dbReference type="SMART" id="SM00399">
    <property type="entry name" value="ZnF_C4"/>
    <property type="match status" value="1"/>
</dbReference>
<dbReference type="PROSITE" id="PS51030">
    <property type="entry name" value="NUCLEAR_REC_DBD_2"/>
    <property type="match status" value="1"/>
</dbReference>
<feature type="domain" description="Nuclear receptor" evidence="10">
    <location>
        <begin position="122"/>
        <end position="195"/>
    </location>
</feature>
<name>A0AAV5TF87_9BILA</name>
<evidence type="ECO:0000256" key="3">
    <source>
        <dbReference type="ARBA" id="ARBA00022833"/>
    </source>
</evidence>
<proteinExistence type="predicted"/>
<keyword evidence="6" id="KW-0804">Transcription</keyword>
<dbReference type="AlphaFoldDB" id="A0AAV5TF87"/>
<dbReference type="InterPro" id="IPR000536">
    <property type="entry name" value="Nucl_hrmn_rcpt_lig-bd"/>
</dbReference>
<feature type="region of interest" description="Disordered" evidence="9">
    <location>
        <begin position="188"/>
        <end position="221"/>
    </location>
</feature>
<dbReference type="PANTHER" id="PTHR46011">
    <property type="entry name" value="NUCLEAR HORMONE RECEPTOR FAMILY MEMBER NHR-86-RELATED"/>
    <property type="match status" value="1"/>
</dbReference>
<dbReference type="PROSITE" id="PS51843">
    <property type="entry name" value="NR_LBD"/>
    <property type="match status" value="1"/>
</dbReference>
<evidence type="ECO:0000259" key="10">
    <source>
        <dbReference type="PROSITE" id="PS51030"/>
    </source>
</evidence>
<dbReference type="Proteomes" id="UP001432027">
    <property type="component" value="Unassembled WGS sequence"/>
</dbReference>
<keyword evidence="2" id="KW-0863">Zinc-finger</keyword>
<evidence type="ECO:0000313" key="13">
    <source>
        <dbReference type="Proteomes" id="UP001432027"/>
    </source>
</evidence>
<dbReference type="InterPro" id="IPR001628">
    <property type="entry name" value="Znf_hrmn_rcpt"/>
</dbReference>
<evidence type="ECO:0000256" key="7">
    <source>
        <dbReference type="ARBA" id="ARBA00023170"/>
    </source>
</evidence>
<dbReference type="Pfam" id="PF00105">
    <property type="entry name" value="zf-C4"/>
    <property type="match status" value="1"/>
</dbReference>
<dbReference type="GO" id="GO:0008270">
    <property type="term" value="F:zinc ion binding"/>
    <property type="evidence" value="ECO:0007669"/>
    <property type="project" value="UniProtKB-KW"/>
</dbReference>
<keyword evidence="4" id="KW-0805">Transcription regulation</keyword>
<evidence type="ECO:0000256" key="1">
    <source>
        <dbReference type="ARBA" id="ARBA00022723"/>
    </source>
</evidence>
<evidence type="ECO:0000256" key="6">
    <source>
        <dbReference type="ARBA" id="ARBA00023163"/>
    </source>
</evidence>